<proteinExistence type="predicted"/>
<protein>
    <submittedName>
        <fullName evidence="1">Uncharacterized protein</fullName>
    </submittedName>
</protein>
<keyword evidence="2" id="KW-1185">Reference proteome</keyword>
<sequence length="399" mass="46216">MSQPILQFEDSEEAEGYDELVDDEAQDFQIDNRLPTPQAMMYRTEDLRKLMHIGEIDLDPPYQRDVVWPESKQIKLIDSLYHNYYIPPVVFTIFKKKGSEIRRCVDGKQRLTAIRKFIDGQIPYRDPSTGRSFWYTSSTPGRQIIPTPWKDDFSNKLLTCVEYRELPDGLERDIFQRVQLGIPLTAAEKLQAHSSPWADYISTLTQMRLVNTKGISAHITVDTTRGRDFQAMAQMVYCCEGLPEQRNPTAHKLDKWLQQTEPPTPQFQNDINKTLQTFQLMASTPGLDIGFTEIQNRVAPAEFIFTGVLLYVMRDCDFDKIADQILAMRQDARNHYKDIRVNNVVVRHLWGFVSRLAATLDTGVYVEDNEKSRSKSKSKPVPRRNKKRRRTDDADDEDA</sequence>
<dbReference type="Proteomes" id="UP001055072">
    <property type="component" value="Unassembled WGS sequence"/>
</dbReference>
<evidence type="ECO:0000313" key="1">
    <source>
        <dbReference type="EMBL" id="KAI0093397.1"/>
    </source>
</evidence>
<accession>A0ACB8UG61</accession>
<reference evidence="1" key="1">
    <citation type="journal article" date="2021" name="Environ. Microbiol.">
        <title>Gene family expansions and transcriptome signatures uncover fungal adaptations to wood decay.</title>
        <authorList>
            <person name="Hage H."/>
            <person name="Miyauchi S."/>
            <person name="Viragh M."/>
            <person name="Drula E."/>
            <person name="Min B."/>
            <person name="Chaduli D."/>
            <person name="Navarro D."/>
            <person name="Favel A."/>
            <person name="Norest M."/>
            <person name="Lesage-Meessen L."/>
            <person name="Balint B."/>
            <person name="Merenyi Z."/>
            <person name="de Eugenio L."/>
            <person name="Morin E."/>
            <person name="Martinez A.T."/>
            <person name="Baldrian P."/>
            <person name="Stursova M."/>
            <person name="Martinez M.J."/>
            <person name="Novotny C."/>
            <person name="Magnuson J.K."/>
            <person name="Spatafora J.W."/>
            <person name="Maurice S."/>
            <person name="Pangilinan J."/>
            <person name="Andreopoulos W."/>
            <person name="LaButti K."/>
            <person name="Hundley H."/>
            <person name="Na H."/>
            <person name="Kuo A."/>
            <person name="Barry K."/>
            <person name="Lipzen A."/>
            <person name="Henrissat B."/>
            <person name="Riley R."/>
            <person name="Ahrendt S."/>
            <person name="Nagy L.G."/>
            <person name="Grigoriev I.V."/>
            <person name="Martin F."/>
            <person name="Rosso M.N."/>
        </authorList>
    </citation>
    <scope>NUCLEOTIDE SEQUENCE</scope>
    <source>
        <strain evidence="1">CBS 384.51</strain>
    </source>
</reference>
<comment type="caution">
    <text evidence="1">The sequence shown here is derived from an EMBL/GenBank/DDBJ whole genome shotgun (WGS) entry which is preliminary data.</text>
</comment>
<organism evidence="1 2">
    <name type="scientific">Irpex rosettiformis</name>
    <dbReference type="NCBI Taxonomy" id="378272"/>
    <lineage>
        <taxon>Eukaryota</taxon>
        <taxon>Fungi</taxon>
        <taxon>Dikarya</taxon>
        <taxon>Basidiomycota</taxon>
        <taxon>Agaricomycotina</taxon>
        <taxon>Agaricomycetes</taxon>
        <taxon>Polyporales</taxon>
        <taxon>Irpicaceae</taxon>
        <taxon>Irpex</taxon>
    </lineage>
</organism>
<gene>
    <name evidence="1" type="ORF">BDY19DRAFT_903148</name>
</gene>
<evidence type="ECO:0000313" key="2">
    <source>
        <dbReference type="Proteomes" id="UP001055072"/>
    </source>
</evidence>
<dbReference type="EMBL" id="MU274902">
    <property type="protein sequence ID" value="KAI0093397.1"/>
    <property type="molecule type" value="Genomic_DNA"/>
</dbReference>
<name>A0ACB8UG61_9APHY</name>